<keyword evidence="1" id="KW-0677">Repeat</keyword>
<name>A0ABR8F4S6_NOSLI</name>
<dbReference type="InterPro" id="IPR001646">
    <property type="entry name" value="5peptide_repeat"/>
</dbReference>
<keyword evidence="2" id="KW-0812">Transmembrane</keyword>
<organism evidence="3 4">
    <name type="scientific">Nostoc linckia FACHB-391</name>
    <dbReference type="NCBI Taxonomy" id="2692906"/>
    <lineage>
        <taxon>Bacteria</taxon>
        <taxon>Bacillati</taxon>
        <taxon>Cyanobacteriota</taxon>
        <taxon>Cyanophyceae</taxon>
        <taxon>Nostocales</taxon>
        <taxon>Nostocaceae</taxon>
        <taxon>Nostoc</taxon>
    </lineage>
</organism>
<accession>A0ABR8F4S6</accession>
<evidence type="ECO:0000256" key="1">
    <source>
        <dbReference type="ARBA" id="ARBA00022737"/>
    </source>
</evidence>
<dbReference type="SUPFAM" id="SSF141571">
    <property type="entry name" value="Pentapeptide repeat-like"/>
    <property type="match status" value="1"/>
</dbReference>
<sequence length="328" mass="36212">MRSNQSKQKVKSLLWLKRLLLLTVWLSALIVLIITLFFSDPIANWLSNLGFIKILDALSKLGVLIGVTVFLLELPKREERIIAERKRSHFEYWKAIDAAAASGTVTSYARKIALEELASDGVSLRNIDAPNADLKRIDLTGADLVGANLTGVDFTQARLEEANLSKAKLYRARLYGASLLKAKMESTDLREVLYDEYTKFPIGFNAAAAGAYLIAPHVSLQQVKLSKAILWGVNLQEANLEGSDFAEASFRGAVLKNANLQSANLKEAKFGNANLEGAKLNNANIEGANFWNAKGLTIEQVKSAQNWETAEYSKHFCEQLGLSPRLMP</sequence>
<evidence type="ECO:0000313" key="3">
    <source>
        <dbReference type="EMBL" id="MBD2564277.1"/>
    </source>
</evidence>
<dbReference type="PANTHER" id="PTHR47485">
    <property type="entry name" value="THYLAKOID LUMENAL 17.4 KDA PROTEIN, CHLOROPLASTIC"/>
    <property type="match status" value="1"/>
</dbReference>
<dbReference type="PANTHER" id="PTHR47485:SF1">
    <property type="entry name" value="THYLAKOID LUMENAL 17.4 KDA PROTEIN, CHLOROPLASTIC"/>
    <property type="match status" value="1"/>
</dbReference>
<keyword evidence="2" id="KW-1133">Transmembrane helix</keyword>
<evidence type="ECO:0000256" key="2">
    <source>
        <dbReference type="SAM" id="Phobius"/>
    </source>
</evidence>
<keyword evidence="4" id="KW-1185">Reference proteome</keyword>
<dbReference type="EMBL" id="JACJTE010000046">
    <property type="protein sequence ID" value="MBD2564277.1"/>
    <property type="molecule type" value="Genomic_DNA"/>
</dbReference>
<reference evidence="3 4" key="1">
    <citation type="journal article" date="2020" name="ISME J.">
        <title>Comparative genomics reveals insights into cyanobacterial evolution and habitat adaptation.</title>
        <authorList>
            <person name="Chen M.Y."/>
            <person name="Teng W.K."/>
            <person name="Zhao L."/>
            <person name="Hu C.X."/>
            <person name="Zhou Y.K."/>
            <person name="Han B.P."/>
            <person name="Song L.R."/>
            <person name="Shu W.S."/>
        </authorList>
    </citation>
    <scope>NUCLEOTIDE SEQUENCE [LARGE SCALE GENOMIC DNA]</scope>
    <source>
        <strain evidence="3 4">FACHB-391</strain>
    </source>
</reference>
<dbReference type="Proteomes" id="UP000604661">
    <property type="component" value="Unassembled WGS sequence"/>
</dbReference>
<comment type="caution">
    <text evidence="3">The sequence shown here is derived from an EMBL/GenBank/DDBJ whole genome shotgun (WGS) entry which is preliminary data.</text>
</comment>
<keyword evidence="2" id="KW-0472">Membrane</keyword>
<feature type="transmembrane region" description="Helical" evidence="2">
    <location>
        <begin position="20"/>
        <end position="39"/>
    </location>
</feature>
<protein>
    <submittedName>
        <fullName evidence="3">Pentapeptide repeat-containing protein</fullName>
    </submittedName>
</protein>
<dbReference type="Pfam" id="PF00805">
    <property type="entry name" value="Pentapeptide"/>
    <property type="match status" value="3"/>
</dbReference>
<proteinExistence type="predicted"/>
<gene>
    <name evidence="3" type="ORF">H6G95_27465</name>
</gene>
<dbReference type="Gene3D" id="2.160.20.80">
    <property type="entry name" value="E3 ubiquitin-protein ligase SopA"/>
    <property type="match status" value="2"/>
</dbReference>
<evidence type="ECO:0000313" key="4">
    <source>
        <dbReference type="Proteomes" id="UP000604661"/>
    </source>
</evidence>